<dbReference type="RefSeq" id="WP_089152526.1">
    <property type="nucleotide sequence ID" value="NZ_CP015269.1"/>
</dbReference>
<gene>
    <name evidence="1" type="ORF">MYCOZU2_05964</name>
</gene>
<dbReference type="EMBL" id="CP015269">
    <property type="protein sequence ID" value="ASL18309.1"/>
    <property type="molecule type" value="Genomic_DNA"/>
</dbReference>
<evidence type="ECO:0000313" key="1">
    <source>
        <dbReference type="EMBL" id="ASL18309.1"/>
    </source>
</evidence>
<dbReference type="AlphaFoldDB" id="A0A7U5RZT6"/>
<evidence type="ECO:0000313" key="2">
    <source>
        <dbReference type="Proteomes" id="UP000198286"/>
    </source>
</evidence>
<geneLocation type="plasmid" evidence="1 2">
    <name>unnamed 2</name>
</geneLocation>
<accession>A0A7U5RZT6</accession>
<protein>
    <submittedName>
        <fullName evidence="1">Uncharacterized protein</fullName>
    </submittedName>
</protein>
<reference evidence="1 2" key="1">
    <citation type="journal article" date="2017" name="Lancet Infect. Dis.">
        <title>Global outbreak of severe Mycobacterium chimaera disease after cardiac surgery: a molecular epidemiological study.</title>
        <authorList>
            <person name="van Ingen J."/>
            <person name="Kohl T."/>
            <person name="Kranzer K."/>
            <person name="Hasse B."/>
            <person name="Keller P."/>
            <person name="Szafranska A."/>
            <person name="Hillemann D."/>
            <person name="Chand M."/>
            <person name="Schreiber P."/>
            <person name="Sommerstein R."/>
            <person name="Berger C."/>
            <person name="Genoni M."/>
            <person name="Ruegg C."/>
            <person name="Troillet N."/>
            <person name="Widmer A.F."/>
            <person name="Becker S.L."/>
            <person name="Herrmann M."/>
            <person name="Eckmanns T."/>
            <person name="Haller S."/>
            <person name="Hoeller C."/>
            <person name="Debast S.B."/>
            <person name="Wolfhagen M.J."/>
            <person name="Hopman J."/>
            <person name="Kluytmans J."/>
            <person name="Langelaar M."/>
            <person name="Notermans D.W."/>
            <person name="ten Oever J."/>
            <person name="van den Barselaar P."/>
            <person name="Vonk A.B.A."/>
            <person name="Vos M.C."/>
            <person name="Ahmed N."/>
            <person name="Brown T."/>
            <person name="Crook D."/>
            <person name="Lamagni T."/>
            <person name="Phin N."/>
            <person name="Smith E.G."/>
            <person name="Zambon M."/>
            <person name="Serr A."/>
            <person name="Goetting T."/>
            <person name="Ebner W."/>
            <person name="Thuermer A."/>
            <person name="Utpatel C."/>
            <person name="Sproer C."/>
            <person name="Bunk B."/>
            <person name="Nubel U."/>
            <person name="Bloemberg G."/>
            <person name="Bottger E."/>
            <person name="Niemann S."/>
            <person name="Wagner D."/>
            <person name="Sax H."/>
        </authorList>
    </citation>
    <scope>NUCLEOTIDE SEQUENCE [LARGE SCALE GENOMIC DNA]</scope>
    <source>
        <strain evidence="1 2">ZUERICH-2</strain>
        <plasmid evidence="1 2">unnamed 2</plasmid>
    </source>
</reference>
<keyword evidence="1" id="KW-0614">Plasmid</keyword>
<proteinExistence type="predicted"/>
<name>A0A7U5RZT6_MYCIT</name>
<organism evidence="1 2">
    <name type="scientific">Mycobacterium intracellulare subsp. chimaera</name>
    <dbReference type="NCBI Taxonomy" id="222805"/>
    <lineage>
        <taxon>Bacteria</taxon>
        <taxon>Bacillati</taxon>
        <taxon>Actinomycetota</taxon>
        <taxon>Actinomycetes</taxon>
        <taxon>Mycobacteriales</taxon>
        <taxon>Mycobacteriaceae</taxon>
        <taxon>Mycobacterium</taxon>
        <taxon>Mycobacterium avium complex (MAC)</taxon>
    </lineage>
</organism>
<sequence length="237" mass="26148">MSTSTLNHLPCTDPVYRACLAATAHNYGETVDAPIVTANGVVITLSSWPRQQEALRALRLLGYAVTEQPGPALLVRGWDHGLLQARAESFELSVDQLQRWLCTLAHETLEEFIAAPEHGTDEEDLAERRAVEHAHAAARDTLEPGGHCCLAAVSERELSRAPDELRPLLIRVMAAHETVAGLIRRHMETARSAIGLYREYRHVHGYGDVEQACAKTLLDIDEGVSAFYAMASYRAEK</sequence>
<dbReference type="Proteomes" id="UP000198286">
    <property type="component" value="Plasmid unnamed 2"/>
</dbReference>